<reference evidence="2" key="1">
    <citation type="submission" date="2017-03" db="EMBL/GenBank/DDBJ databases">
        <authorList>
            <person name="Herbold C."/>
        </authorList>
    </citation>
    <scope>NUCLEOTIDE SEQUENCE [LARGE SCALE GENOMIC DNA]</scope>
</reference>
<keyword evidence="2" id="KW-1185">Reference proteome</keyword>
<dbReference type="Proteomes" id="UP000230607">
    <property type="component" value="Chromosome 1"/>
</dbReference>
<evidence type="ECO:0000313" key="1">
    <source>
        <dbReference type="EMBL" id="SMH71461.1"/>
    </source>
</evidence>
<accession>A0A2H1FFC0</accession>
<protein>
    <submittedName>
        <fullName evidence="1">Uncharacterized protein</fullName>
    </submittedName>
</protein>
<proteinExistence type="predicted"/>
<organism evidence="1 2">
    <name type="scientific">Candidatus Nitrosotalea okcheonensis</name>
    <dbReference type="NCBI Taxonomy" id="1903276"/>
    <lineage>
        <taxon>Archaea</taxon>
        <taxon>Nitrososphaerota</taxon>
        <taxon>Nitrososphaeria</taxon>
        <taxon>Nitrosotaleales</taxon>
        <taxon>Nitrosotaleaceae</taxon>
        <taxon>Nitrosotalea</taxon>
    </lineage>
</organism>
<evidence type="ECO:0000313" key="2">
    <source>
        <dbReference type="Proteomes" id="UP000230607"/>
    </source>
</evidence>
<gene>
    <name evidence="1" type="ORF">NCS_11268</name>
</gene>
<dbReference type="AlphaFoldDB" id="A0A2H1FFC0"/>
<sequence>MQDRQQFFKSTDQGRYDKVRENLVLIILEKTLVSAQIYHKVLSQLEKKYNCSLYDCYKHPECLSTILKDQHNNSYKSITRSINQQLDIFADAKSIITFLQAFNH</sequence>
<name>A0A2H1FFC0_9ARCH</name>
<dbReference type="EMBL" id="LT841358">
    <property type="protein sequence ID" value="SMH71461.1"/>
    <property type="molecule type" value="Genomic_DNA"/>
</dbReference>